<dbReference type="EMBL" id="JANBPG010000046">
    <property type="protein sequence ID" value="KAJ1901061.1"/>
    <property type="molecule type" value="Genomic_DNA"/>
</dbReference>
<dbReference type="Proteomes" id="UP001150581">
    <property type="component" value="Unassembled WGS sequence"/>
</dbReference>
<comment type="caution">
    <text evidence="1">The sequence shown here is derived from an EMBL/GenBank/DDBJ whole genome shotgun (WGS) entry which is preliminary data.</text>
</comment>
<evidence type="ECO:0000313" key="2">
    <source>
        <dbReference type="Proteomes" id="UP001150581"/>
    </source>
</evidence>
<keyword evidence="2" id="KW-1185">Reference proteome</keyword>
<gene>
    <name evidence="1" type="ORF">LPJ66_001031</name>
</gene>
<evidence type="ECO:0000313" key="1">
    <source>
        <dbReference type="EMBL" id="KAJ1901061.1"/>
    </source>
</evidence>
<sequence>MNVGLFTGRDLPERAQTDYHGFGTTMSKHTSTASYKHRRESSLSTRASMSSEHSRVLPFATAAFTSRTLGPISASSPFQLQRTTTRDSVRPRSQIANDIISPPNIRIGGETRTLGNGGVYYPAFGHPRFALAQPRRVVTVNGSMPILNQQEPIKEEEPKPAKRVQPLGAVVAPRPKNFVHQENGSNSSIRSSSAVGKQANGLAAIKPKRRSMAIGISSILPPQRNSMVSNGSTTGNNNGLGGPRARPIIGLGVTLNPADALVTLQPRRRRLSQPRLPSTPRPGAALSPTRPSSYSVTILSRRQLRLNSSIKKKSSLNNTIMLQNMAGSKGANNLPLEEILEKVSLDHSVADGGCSLMSPDEAQQSLVSLSDLHGSPRFADPELVSTADFKRSTPALLPVAEFKEDFIVGVVPSAICIDSDNEDDDDIRNINDRMPSLDELRTIVTRRSALPSLRGSMGPTACKQSLKPLPGSNPDQPAQATQQTQQTQYALAPVELCCLLCFERVRIPKKRSQTMRCPGCAHPLSQLVEPSNC</sequence>
<proteinExistence type="predicted"/>
<reference evidence="1" key="1">
    <citation type="submission" date="2022-07" db="EMBL/GenBank/DDBJ databases">
        <title>Phylogenomic reconstructions and comparative analyses of Kickxellomycotina fungi.</title>
        <authorList>
            <person name="Reynolds N.K."/>
            <person name="Stajich J.E."/>
            <person name="Barry K."/>
            <person name="Grigoriev I.V."/>
            <person name="Crous P."/>
            <person name="Smith M.E."/>
        </authorList>
    </citation>
    <scope>NUCLEOTIDE SEQUENCE</scope>
    <source>
        <strain evidence="1">Benny 63K</strain>
    </source>
</reference>
<accession>A0ACC1IUC3</accession>
<organism evidence="1 2">
    <name type="scientific">Kickxella alabastrina</name>
    <dbReference type="NCBI Taxonomy" id="61397"/>
    <lineage>
        <taxon>Eukaryota</taxon>
        <taxon>Fungi</taxon>
        <taxon>Fungi incertae sedis</taxon>
        <taxon>Zoopagomycota</taxon>
        <taxon>Kickxellomycotina</taxon>
        <taxon>Kickxellomycetes</taxon>
        <taxon>Kickxellales</taxon>
        <taxon>Kickxellaceae</taxon>
        <taxon>Kickxella</taxon>
    </lineage>
</organism>
<protein>
    <submittedName>
        <fullName evidence="1">Uncharacterized protein</fullName>
    </submittedName>
</protein>
<name>A0ACC1IUC3_9FUNG</name>